<name>A0A376LPQ9_ECOLX</name>
<gene>
    <name evidence="1" type="ORF">NCTC7928_07034</name>
</gene>
<evidence type="ECO:0000313" key="1">
    <source>
        <dbReference type="EMBL" id="STF46232.1"/>
    </source>
</evidence>
<dbReference type="Proteomes" id="UP000254877">
    <property type="component" value="Unassembled WGS sequence"/>
</dbReference>
<dbReference type="AlphaFoldDB" id="A0A376LPQ9"/>
<organism evidence="1 2">
    <name type="scientific">Escherichia coli</name>
    <dbReference type="NCBI Taxonomy" id="562"/>
    <lineage>
        <taxon>Bacteria</taxon>
        <taxon>Pseudomonadati</taxon>
        <taxon>Pseudomonadota</taxon>
        <taxon>Gammaproteobacteria</taxon>
        <taxon>Enterobacterales</taxon>
        <taxon>Enterobacteriaceae</taxon>
        <taxon>Escherichia</taxon>
    </lineage>
</organism>
<dbReference type="EMBL" id="UGAB01000002">
    <property type="protein sequence ID" value="STF46232.1"/>
    <property type="molecule type" value="Genomic_DNA"/>
</dbReference>
<dbReference type="InterPro" id="IPR010265">
    <property type="entry name" value="Phage_lambda_TipM"/>
</dbReference>
<proteinExistence type="predicted"/>
<reference evidence="1 2" key="1">
    <citation type="submission" date="2018-06" db="EMBL/GenBank/DDBJ databases">
        <authorList>
            <consortium name="Pathogen Informatics"/>
            <person name="Doyle S."/>
        </authorList>
    </citation>
    <scope>NUCLEOTIDE SEQUENCE [LARGE SCALE GENOMIC DNA]</scope>
    <source>
        <strain evidence="1 2">NCTC7928</strain>
    </source>
</reference>
<protein>
    <submittedName>
        <fullName evidence="1">Prophage minor tail protein</fullName>
    </submittedName>
</protein>
<dbReference type="Pfam" id="PF05939">
    <property type="entry name" value="Phage_min_tail"/>
    <property type="match status" value="1"/>
</dbReference>
<sequence>MPEVFRWTPQRSYSVTRKPEVSVVKLGDGYEQRQVKGINPLLDSYTLVFKGSSGRMW</sequence>
<accession>A0A376LPQ9</accession>
<evidence type="ECO:0000313" key="2">
    <source>
        <dbReference type="Proteomes" id="UP000254877"/>
    </source>
</evidence>